<dbReference type="HOGENOM" id="CLU_1595039_0_0_1"/>
<proteinExistence type="predicted"/>
<dbReference type="AlphaFoldDB" id="C4VC40"/>
<comment type="caution">
    <text evidence="2">The sequence shown here is derived from an EMBL/GenBank/DDBJ whole genome shotgun (WGS) entry which is preliminary data.</text>
</comment>
<dbReference type="Proteomes" id="UP000009082">
    <property type="component" value="Unassembled WGS sequence"/>
</dbReference>
<organism evidence="2 3">
    <name type="scientific">Vairimorpha ceranae (strain BRL01)</name>
    <name type="common">Microsporidian parasite</name>
    <name type="synonym">Nosema ceranae</name>
    <dbReference type="NCBI Taxonomy" id="578460"/>
    <lineage>
        <taxon>Eukaryota</taxon>
        <taxon>Fungi</taxon>
        <taxon>Fungi incertae sedis</taxon>
        <taxon>Microsporidia</taxon>
        <taxon>Nosematidae</taxon>
        <taxon>Vairimorpha</taxon>
    </lineage>
</organism>
<evidence type="ECO:0000313" key="2">
    <source>
        <dbReference type="EMBL" id="EEQ81212.1"/>
    </source>
</evidence>
<evidence type="ECO:0000256" key="1">
    <source>
        <dbReference type="SAM" id="MobiDB-lite"/>
    </source>
</evidence>
<dbReference type="KEGG" id="nce:NCER_102498"/>
<reference evidence="2 3" key="1">
    <citation type="journal article" date="2009" name="PLoS Pathog.">
        <title>Genomic analyses of the microsporidian Nosema ceranae, an emergent pathogen of honey bees.</title>
        <authorList>
            <person name="Cornman R.S."/>
            <person name="Chen Y.P."/>
            <person name="Schatz M.C."/>
            <person name="Street C."/>
            <person name="Zhao Y."/>
            <person name="Desany B."/>
            <person name="Egholm M."/>
            <person name="Hutchison S."/>
            <person name="Pettis J.S."/>
            <person name="Lipkin W.I."/>
            <person name="Evans J.D."/>
        </authorList>
    </citation>
    <scope>NUCLEOTIDE SEQUENCE [LARGE SCALE GENOMIC DNA]</scope>
    <source>
        <strain evidence="2 3">BRL01</strain>
    </source>
</reference>
<protein>
    <submittedName>
        <fullName evidence="2">Uncharacterized protein</fullName>
    </submittedName>
</protein>
<feature type="region of interest" description="Disordered" evidence="1">
    <location>
        <begin position="134"/>
        <end position="155"/>
    </location>
</feature>
<evidence type="ECO:0000313" key="3">
    <source>
        <dbReference type="Proteomes" id="UP000009082"/>
    </source>
</evidence>
<name>C4VC40_VAIC1</name>
<dbReference type="InParanoid" id="C4VC40"/>
<dbReference type="EMBL" id="ACOL01001942">
    <property type="protein sequence ID" value="EEQ81212.1"/>
    <property type="molecule type" value="Genomic_DNA"/>
</dbReference>
<dbReference type="VEuPathDB" id="MicrosporidiaDB:NCER_102498"/>
<gene>
    <name evidence="2" type="ORF">NCER_102498</name>
</gene>
<sequence length="155" mass="17636">MLFWFQIAFCSTQIFEFNYLVDLENSSNYLKAFENKGLCENEEIQRKTQEMTKTVNKYLDENPFDSNLLNDLADFINESLNGMYKNVDYELCDSLSSTTAENSLVPPSCTRSTLITNICKNQCCASQESRNDAASLKVPNSNENDTAEHSYVNTS</sequence>
<accession>C4VC40</accession>